<dbReference type="AlphaFoldDB" id="A0A840AD37"/>
<name>A0A840AD37_9PROT</name>
<accession>A0A840AD37</accession>
<gene>
    <name evidence="1" type="ORF">GGQ83_001697</name>
</gene>
<keyword evidence="2" id="KW-1185">Reference proteome</keyword>
<reference evidence="1 2" key="1">
    <citation type="submission" date="2020-08" db="EMBL/GenBank/DDBJ databases">
        <title>Genomic Encyclopedia of Type Strains, Phase IV (KMG-IV): sequencing the most valuable type-strain genomes for metagenomic binning, comparative biology and taxonomic classification.</title>
        <authorList>
            <person name="Goeker M."/>
        </authorList>
    </citation>
    <scope>NUCLEOTIDE SEQUENCE [LARGE SCALE GENOMIC DNA]</scope>
    <source>
        <strain evidence="1 2">DSM 19979</strain>
    </source>
</reference>
<evidence type="ECO:0008006" key="3">
    <source>
        <dbReference type="Google" id="ProtNLM"/>
    </source>
</evidence>
<evidence type="ECO:0000313" key="1">
    <source>
        <dbReference type="EMBL" id="MBB3898260.1"/>
    </source>
</evidence>
<dbReference type="Pfam" id="PF11697">
    <property type="entry name" value="DUF3293"/>
    <property type="match status" value="1"/>
</dbReference>
<dbReference type="RefSeq" id="WP_184383336.1">
    <property type="nucleotide sequence ID" value="NZ_JACIDJ010000002.1"/>
</dbReference>
<dbReference type="EMBL" id="JACIDJ010000002">
    <property type="protein sequence ID" value="MBB3898260.1"/>
    <property type="molecule type" value="Genomic_DNA"/>
</dbReference>
<proteinExistence type="predicted"/>
<evidence type="ECO:0000313" key="2">
    <source>
        <dbReference type="Proteomes" id="UP000553193"/>
    </source>
</evidence>
<organism evidence="1 2">
    <name type="scientific">Roseococcus suduntuyensis</name>
    <dbReference type="NCBI Taxonomy" id="455361"/>
    <lineage>
        <taxon>Bacteria</taxon>
        <taxon>Pseudomonadati</taxon>
        <taxon>Pseudomonadota</taxon>
        <taxon>Alphaproteobacteria</taxon>
        <taxon>Acetobacterales</taxon>
        <taxon>Roseomonadaceae</taxon>
        <taxon>Roseococcus</taxon>
    </lineage>
</organism>
<protein>
    <recommendedName>
        <fullName evidence="3">DUF3293 domain-containing protein</fullName>
    </recommendedName>
</protein>
<comment type="caution">
    <text evidence="1">The sequence shown here is derived from an EMBL/GenBank/DDBJ whole genome shotgun (WGS) entry which is preliminary data.</text>
</comment>
<dbReference type="Proteomes" id="UP000553193">
    <property type="component" value="Unassembled WGS sequence"/>
</dbReference>
<sequence>MTREGAWRASTYRAGPVVAWAGRRSPSADAWLAAHGARAGAIITAWNPMCRWHPRGWNDRAQERLRAATRRWARAEGFSGTKRWQEHNLLLAANPRAVTVLARRFRQAAILVLRKGQPARLRVCA</sequence>
<dbReference type="InterPro" id="IPR021710">
    <property type="entry name" value="DUF3293"/>
</dbReference>